<feature type="region of interest" description="Disordered" evidence="7">
    <location>
        <begin position="137"/>
        <end position="156"/>
    </location>
</feature>
<feature type="transmembrane region" description="Helical" evidence="8">
    <location>
        <begin position="21"/>
        <end position="45"/>
    </location>
</feature>
<dbReference type="GO" id="GO:0005886">
    <property type="term" value="C:plasma membrane"/>
    <property type="evidence" value="ECO:0007669"/>
    <property type="project" value="UniProtKB-SubCell"/>
</dbReference>
<keyword evidence="11" id="KW-0449">Lipoprotein</keyword>
<keyword evidence="2" id="KW-1003">Cell membrane</keyword>
<keyword evidence="3 8" id="KW-0812">Transmembrane</keyword>
<dbReference type="InterPro" id="IPR050250">
    <property type="entry name" value="Macrolide_Exporter_MacB"/>
</dbReference>
<evidence type="ECO:0000313" key="12">
    <source>
        <dbReference type="Proteomes" id="UP000318711"/>
    </source>
</evidence>
<keyword evidence="4 8" id="KW-1133">Transmembrane helix</keyword>
<feature type="transmembrane region" description="Helical" evidence="8">
    <location>
        <begin position="278"/>
        <end position="304"/>
    </location>
</feature>
<dbReference type="EMBL" id="VMGL01000023">
    <property type="protein sequence ID" value="TSC96993.1"/>
    <property type="molecule type" value="Genomic_DNA"/>
</dbReference>
<evidence type="ECO:0000256" key="2">
    <source>
        <dbReference type="ARBA" id="ARBA00022475"/>
    </source>
</evidence>
<reference evidence="11 12" key="1">
    <citation type="submission" date="2017-07" db="EMBL/GenBank/DDBJ databases">
        <title>Mechanisms for carbon and nitrogen cycling indicate functional differentiation within the Candidate Phyla Radiation.</title>
        <authorList>
            <person name="Danczak R.E."/>
            <person name="Johnston M.D."/>
            <person name="Kenah C."/>
            <person name="Slattery M."/>
            <person name="Wrighton K.C."/>
            <person name="Wilkins M.J."/>
        </authorList>
    </citation>
    <scope>NUCLEOTIDE SEQUENCE [LARGE SCALE GENOMIC DNA]</scope>
    <source>
        <strain evidence="11">Licking1014_2</strain>
    </source>
</reference>
<accession>A0A554LVU8</accession>
<gene>
    <name evidence="11" type="ORF">CEN88_234</name>
</gene>
<evidence type="ECO:0000259" key="10">
    <source>
        <dbReference type="Pfam" id="PF12704"/>
    </source>
</evidence>
<dbReference type="PANTHER" id="PTHR30572:SF4">
    <property type="entry name" value="ABC TRANSPORTER PERMEASE YTRF"/>
    <property type="match status" value="1"/>
</dbReference>
<evidence type="ECO:0000256" key="8">
    <source>
        <dbReference type="SAM" id="Phobius"/>
    </source>
</evidence>
<dbReference type="Pfam" id="PF12704">
    <property type="entry name" value="MacB_PCD"/>
    <property type="match status" value="1"/>
</dbReference>
<dbReference type="InterPro" id="IPR003838">
    <property type="entry name" value="ABC3_permease_C"/>
</dbReference>
<sequence>MKITDGIRLSMANLFYNKLRTALTVGGIGIGIAAIVFLVALGYGLQSLTIKKITSIDAITTITVTLGKTTILKLDKQAVEKFSQMEEVDKICPTINLPAQFKTPTNDKLDITINAVGDSFFRLTGIDKPLAGDLLSQGGPVSPSQGGPVSPSQGGDDQTVISSALVKALNSLAAQMIGQTMTIEVFVQNESDTTKVETKSKTYKIIGVVEDDTAPFAYVPLNSIDGFNLTNYNSVKIKAKSQNQVGSLQQKITDMGYTSTSVVETIKQINQAFQIIKIVLALLGVIGLLVASIGMFNTMTIALLERTHDIGVIKALGFTNRDVWGLFLWESISIGFLGGLLGVIIGLLISQSLNWIIIALAKSVGEQITNIFEAPWLFLLLILGFSIFVGLLTGFYPARRAAKINPMQALKYE</sequence>
<dbReference type="AlphaFoldDB" id="A0A554LVU8"/>
<dbReference type="Proteomes" id="UP000318711">
    <property type="component" value="Unassembled WGS sequence"/>
</dbReference>
<organism evidence="11 12">
    <name type="scientific">Candidatus Berkelbacteria bacterium Licking1014_2</name>
    <dbReference type="NCBI Taxonomy" id="2017146"/>
    <lineage>
        <taxon>Bacteria</taxon>
        <taxon>Candidatus Berkelbacteria</taxon>
    </lineage>
</organism>
<comment type="similarity">
    <text evidence="6">Belongs to the ABC-4 integral membrane protein family.</text>
</comment>
<evidence type="ECO:0000259" key="9">
    <source>
        <dbReference type="Pfam" id="PF02687"/>
    </source>
</evidence>
<evidence type="ECO:0000256" key="5">
    <source>
        <dbReference type="ARBA" id="ARBA00023136"/>
    </source>
</evidence>
<comment type="subcellular location">
    <subcellularLocation>
        <location evidence="1">Cell membrane</location>
        <topology evidence="1">Multi-pass membrane protein</topology>
    </subcellularLocation>
</comment>
<feature type="transmembrane region" description="Helical" evidence="8">
    <location>
        <begin position="324"/>
        <end position="349"/>
    </location>
</feature>
<evidence type="ECO:0000313" key="11">
    <source>
        <dbReference type="EMBL" id="TSC96993.1"/>
    </source>
</evidence>
<evidence type="ECO:0000256" key="4">
    <source>
        <dbReference type="ARBA" id="ARBA00022989"/>
    </source>
</evidence>
<evidence type="ECO:0000256" key="3">
    <source>
        <dbReference type="ARBA" id="ARBA00022692"/>
    </source>
</evidence>
<keyword evidence="5 8" id="KW-0472">Membrane</keyword>
<name>A0A554LVU8_9BACT</name>
<dbReference type="InterPro" id="IPR025857">
    <property type="entry name" value="MacB_PCD"/>
</dbReference>
<evidence type="ECO:0000256" key="7">
    <source>
        <dbReference type="SAM" id="MobiDB-lite"/>
    </source>
</evidence>
<evidence type="ECO:0000256" key="6">
    <source>
        <dbReference type="ARBA" id="ARBA00038076"/>
    </source>
</evidence>
<protein>
    <submittedName>
        <fullName evidence="11">ABC-type transport system, involved in lipoprotein release, permease component</fullName>
    </submittedName>
</protein>
<feature type="domain" description="MacB-like periplasmic core" evidence="10">
    <location>
        <begin position="21"/>
        <end position="254"/>
    </location>
</feature>
<proteinExistence type="inferred from homology"/>
<evidence type="ECO:0000256" key="1">
    <source>
        <dbReference type="ARBA" id="ARBA00004651"/>
    </source>
</evidence>
<feature type="compositionally biased region" description="Low complexity" evidence="7">
    <location>
        <begin position="137"/>
        <end position="155"/>
    </location>
</feature>
<dbReference type="GO" id="GO:0022857">
    <property type="term" value="F:transmembrane transporter activity"/>
    <property type="evidence" value="ECO:0007669"/>
    <property type="project" value="TreeGrafter"/>
</dbReference>
<comment type="caution">
    <text evidence="11">The sequence shown here is derived from an EMBL/GenBank/DDBJ whole genome shotgun (WGS) entry which is preliminary data.</text>
</comment>
<feature type="domain" description="ABC3 transporter permease C-terminal" evidence="9">
    <location>
        <begin position="282"/>
        <end position="406"/>
    </location>
</feature>
<feature type="transmembrane region" description="Helical" evidence="8">
    <location>
        <begin position="376"/>
        <end position="398"/>
    </location>
</feature>
<dbReference type="Pfam" id="PF02687">
    <property type="entry name" value="FtsX"/>
    <property type="match status" value="1"/>
</dbReference>
<dbReference type="PANTHER" id="PTHR30572">
    <property type="entry name" value="MEMBRANE COMPONENT OF TRANSPORTER-RELATED"/>
    <property type="match status" value="1"/>
</dbReference>